<dbReference type="InterPro" id="IPR036397">
    <property type="entry name" value="RNaseH_sf"/>
</dbReference>
<dbReference type="Gene3D" id="3.30.420.10">
    <property type="entry name" value="Ribonuclease H-like superfamily/Ribonuclease H"/>
    <property type="match status" value="1"/>
</dbReference>
<dbReference type="InterPro" id="IPR000477">
    <property type="entry name" value="RT_dom"/>
</dbReference>
<organism evidence="11 12">
    <name type="scientific">Tanacetum coccineum</name>
    <dbReference type="NCBI Taxonomy" id="301880"/>
    <lineage>
        <taxon>Eukaryota</taxon>
        <taxon>Viridiplantae</taxon>
        <taxon>Streptophyta</taxon>
        <taxon>Embryophyta</taxon>
        <taxon>Tracheophyta</taxon>
        <taxon>Spermatophyta</taxon>
        <taxon>Magnoliopsida</taxon>
        <taxon>eudicotyledons</taxon>
        <taxon>Gunneridae</taxon>
        <taxon>Pentapetalae</taxon>
        <taxon>asterids</taxon>
        <taxon>campanulids</taxon>
        <taxon>Asterales</taxon>
        <taxon>Asteraceae</taxon>
        <taxon>Asteroideae</taxon>
        <taxon>Anthemideae</taxon>
        <taxon>Anthemidinae</taxon>
        <taxon>Tanacetum</taxon>
    </lineage>
</organism>
<keyword evidence="2" id="KW-0548">Nucleotidyltransferase</keyword>
<feature type="domain" description="RNase H type-1" evidence="9">
    <location>
        <begin position="290"/>
        <end position="398"/>
    </location>
</feature>
<name>A0ABQ5DVE1_9ASTR</name>
<reference evidence="11" key="1">
    <citation type="journal article" date="2022" name="Int. J. Mol. Sci.">
        <title>Draft Genome of Tanacetum Coccineum: Genomic Comparison of Closely Related Tanacetum-Family Plants.</title>
        <authorList>
            <person name="Yamashiro T."/>
            <person name="Shiraishi A."/>
            <person name="Nakayama K."/>
            <person name="Satake H."/>
        </authorList>
    </citation>
    <scope>NUCLEOTIDE SEQUENCE</scope>
</reference>
<dbReference type="GO" id="GO:0003964">
    <property type="term" value="F:RNA-directed DNA polymerase activity"/>
    <property type="evidence" value="ECO:0007669"/>
    <property type="project" value="UniProtKB-KW"/>
</dbReference>
<dbReference type="Gene3D" id="3.30.70.270">
    <property type="match status" value="1"/>
</dbReference>
<dbReference type="CDD" id="cd01647">
    <property type="entry name" value="RT_LTR"/>
    <property type="match status" value="1"/>
</dbReference>
<evidence type="ECO:0000313" key="11">
    <source>
        <dbReference type="EMBL" id="GJT43140.1"/>
    </source>
</evidence>
<proteinExistence type="predicted"/>
<evidence type="ECO:0000256" key="4">
    <source>
        <dbReference type="ARBA" id="ARBA00022759"/>
    </source>
</evidence>
<dbReference type="InterPro" id="IPR041373">
    <property type="entry name" value="RT_RNaseH"/>
</dbReference>
<dbReference type="InterPro" id="IPR002156">
    <property type="entry name" value="RNaseH_domain"/>
</dbReference>
<keyword evidence="6 11" id="KW-0695">RNA-directed DNA polymerase</keyword>
<dbReference type="Pfam" id="PF17917">
    <property type="entry name" value="RT_RNaseH"/>
    <property type="match status" value="1"/>
</dbReference>
<evidence type="ECO:0000256" key="5">
    <source>
        <dbReference type="ARBA" id="ARBA00022801"/>
    </source>
</evidence>
<evidence type="ECO:0000259" key="8">
    <source>
        <dbReference type="Pfam" id="PF00078"/>
    </source>
</evidence>
<dbReference type="Pfam" id="PF00078">
    <property type="entry name" value="RVT_1"/>
    <property type="match status" value="1"/>
</dbReference>
<dbReference type="Proteomes" id="UP001151760">
    <property type="component" value="Unassembled WGS sequence"/>
</dbReference>
<evidence type="ECO:0000259" key="10">
    <source>
        <dbReference type="Pfam" id="PF17917"/>
    </source>
</evidence>
<dbReference type="InterPro" id="IPR043128">
    <property type="entry name" value="Rev_trsase/Diguanyl_cyclase"/>
</dbReference>
<evidence type="ECO:0000256" key="2">
    <source>
        <dbReference type="ARBA" id="ARBA00022695"/>
    </source>
</evidence>
<keyword evidence="1" id="KW-0808">Transferase</keyword>
<dbReference type="InterPro" id="IPR012337">
    <property type="entry name" value="RNaseH-like_sf"/>
</dbReference>
<dbReference type="Pfam" id="PF13456">
    <property type="entry name" value="RVT_3"/>
    <property type="match status" value="1"/>
</dbReference>
<evidence type="ECO:0000256" key="6">
    <source>
        <dbReference type="ARBA" id="ARBA00022918"/>
    </source>
</evidence>
<dbReference type="SUPFAM" id="SSF56672">
    <property type="entry name" value="DNA/RNA polymerases"/>
    <property type="match status" value="1"/>
</dbReference>
<protein>
    <submittedName>
        <fullName evidence="11">Reverse transcriptase domain-containing protein</fullName>
    </submittedName>
</protein>
<evidence type="ECO:0000259" key="9">
    <source>
        <dbReference type="Pfam" id="PF13456"/>
    </source>
</evidence>
<dbReference type="SUPFAM" id="SSF53098">
    <property type="entry name" value="Ribonuclease H-like"/>
    <property type="match status" value="1"/>
</dbReference>
<feature type="domain" description="Reverse transcriptase" evidence="8">
    <location>
        <begin position="55"/>
        <end position="125"/>
    </location>
</feature>
<dbReference type="PANTHER" id="PTHR48475:SF2">
    <property type="entry name" value="RIBONUCLEASE H"/>
    <property type="match status" value="1"/>
</dbReference>
<feature type="region of interest" description="Disordered" evidence="7">
    <location>
        <begin position="1"/>
        <end position="22"/>
    </location>
</feature>
<evidence type="ECO:0000256" key="1">
    <source>
        <dbReference type="ARBA" id="ARBA00022679"/>
    </source>
</evidence>
<keyword evidence="4" id="KW-0255">Endonuclease</keyword>
<evidence type="ECO:0000256" key="3">
    <source>
        <dbReference type="ARBA" id="ARBA00022722"/>
    </source>
</evidence>
<gene>
    <name evidence="11" type="ORF">Tco_0951855</name>
</gene>
<accession>A0ABQ5DVE1</accession>
<comment type="caution">
    <text evidence="11">The sequence shown here is derived from an EMBL/GenBank/DDBJ whole genome shotgun (WGS) entry which is preliminary data.</text>
</comment>
<keyword evidence="12" id="KW-1185">Reference proteome</keyword>
<feature type="domain" description="Reverse transcriptase RNase H-like" evidence="10">
    <location>
        <begin position="189"/>
        <end position="250"/>
    </location>
</feature>
<reference evidence="11" key="2">
    <citation type="submission" date="2022-01" db="EMBL/GenBank/DDBJ databases">
        <authorList>
            <person name="Yamashiro T."/>
            <person name="Shiraishi A."/>
            <person name="Satake H."/>
            <person name="Nakayama K."/>
        </authorList>
    </citation>
    <scope>NUCLEOTIDE SEQUENCE</scope>
</reference>
<evidence type="ECO:0000313" key="12">
    <source>
        <dbReference type="Proteomes" id="UP001151760"/>
    </source>
</evidence>
<sequence>MNIATSSQSSKKRGGLGPDRSTTACKEMEELTKAGILRKVKHQTWVANPVMNTRATYQRLVDKVFHDQIRRNLEAYVDDMVIKSTSEEDMLADSKETLERFRSINMKLNPKKCSFGVEEGPFLGHLITKQGIRANPSKVPSFLQNTQKLHRQKEHTVDARSRSITPRNEEICGGLANAHNTDARIGSDNGAEINYPALEKLILALVHTAKRLRRYFQAHTVTVLTDLPIKQKLTKLEKSGRVAKLAIELGEHDIMFRKRGDDKKEMAKDFLIEVPFEDKRKETGGKKTRSARLMLIDPEGKEYTYALRFEFETTNNEAEYEALMAGLRIAHEMEIVSLEIFVDSQLLVNQIKGTYAAKQPTIKEYMQKTKEALKGFDSYMIKHIRRNQNKKAGALSKLASMTFEHLTKEVLIKVLAKRSIKEKAILQVETKEDESWMTPIHEYLVSGLLLEDLKEARKIRVKAPQYKLIRGSLY</sequence>
<evidence type="ECO:0000256" key="7">
    <source>
        <dbReference type="SAM" id="MobiDB-lite"/>
    </source>
</evidence>
<dbReference type="EMBL" id="BQNB010015703">
    <property type="protein sequence ID" value="GJT43140.1"/>
    <property type="molecule type" value="Genomic_DNA"/>
</dbReference>
<keyword evidence="5" id="KW-0378">Hydrolase</keyword>
<dbReference type="InterPro" id="IPR043502">
    <property type="entry name" value="DNA/RNA_pol_sf"/>
</dbReference>
<keyword evidence="3" id="KW-0540">Nuclease</keyword>
<dbReference type="PANTHER" id="PTHR48475">
    <property type="entry name" value="RIBONUCLEASE H"/>
    <property type="match status" value="1"/>
</dbReference>
<dbReference type="CDD" id="cd09279">
    <property type="entry name" value="RNase_HI_like"/>
    <property type="match status" value="1"/>
</dbReference>